<sequence length="119" mass="13527">MTVTVITLLKRREGMSREDFRAYYENSHRHIGEKVLAGYATRYVRRFLAPTDGVDQTCDADVVMEIDFPDEATRDACFAAMSDPETIAMIVEDEERLFDRSRIRTFSVTEAASDLPPVG</sequence>
<accession>A0A1U6ISJ1</accession>
<dbReference type="EMBL" id="FVZE01000013">
    <property type="protein sequence ID" value="SLK11011.1"/>
    <property type="molecule type" value="Genomic_DNA"/>
</dbReference>
<name>A0A1U6ISJ1_9SPHN</name>
<protein>
    <submittedName>
        <fullName evidence="2">EthD domain-containing protein</fullName>
    </submittedName>
</protein>
<organism evidence="2 3">
    <name type="scientific">Novosphingobium mathurense</name>
    <dbReference type="NCBI Taxonomy" id="428990"/>
    <lineage>
        <taxon>Bacteria</taxon>
        <taxon>Pseudomonadati</taxon>
        <taxon>Pseudomonadota</taxon>
        <taxon>Alphaproteobacteria</taxon>
        <taxon>Sphingomonadales</taxon>
        <taxon>Sphingomonadaceae</taxon>
        <taxon>Novosphingobium</taxon>
    </lineage>
</organism>
<dbReference type="InterPro" id="IPR011008">
    <property type="entry name" value="Dimeric_a/b-barrel"/>
</dbReference>
<evidence type="ECO:0000259" key="1">
    <source>
        <dbReference type="Pfam" id="PF07110"/>
    </source>
</evidence>
<gene>
    <name evidence="2" type="ORF">SAMN06295987_11336</name>
</gene>
<proteinExistence type="predicted"/>
<evidence type="ECO:0000313" key="2">
    <source>
        <dbReference type="EMBL" id="SLK11011.1"/>
    </source>
</evidence>
<dbReference type="GO" id="GO:0016491">
    <property type="term" value="F:oxidoreductase activity"/>
    <property type="evidence" value="ECO:0007669"/>
    <property type="project" value="InterPro"/>
</dbReference>
<dbReference type="Proteomes" id="UP000190989">
    <property type="component" value="Unassembled WGS sequence"/>
</dbReference>
<dbReference type="AlphaFoldDB" id="A0A1U6ISJ1"/>
<dbReference type="InterPro" id="IPR009799">
    <property type="entry name" value="EthD_dom"/>
</dbReference>
<dbReference type="Gene3D" id="3.30.70.100">
    <property type="match status" value="1"/>
</dbReference>
<dbReference type="STRING" id="428990.SAMN06295987_11336"/>
<dbReference type="RefSeq" id="WP_079731872.1">
    <property type="nucleotide sequence ID" value="NZ_FVZE01000013.1"/>
</dbReference>
<dbReference type="SUPFAM" id="SSF54909">
    <property type="entry name" value="Dimeric alpha+beta barrel"/>
    <property type="match status" value="1"/>
</dbReference>
<dbReference type="Pfam" id="PF07110">
    <property type="entry name" value="EthD"/>
    <property type="match status" value="1"/>
</dbReference>
<reference evidence="3" key="1">
    <citation type="submission" date="2017-02" db="EMBL/GenBank/DDBJ databases">
        <authorList>
            <person name="Varghese N."/>
            <person name="Submissions S."/>
        </authorList>
    </citation>
    <scope>NUCLEOTIDE SEQUENCE [LARGE SCALE GENOMIC DNA]</scope>
    <source>
        <strain evidence="3">SM117</strain>
    </source>
</reference>
<feature type="domain" description="EthD" evidence="1">
    <location>
        <begin position="12"/>
        <end position="101"/>
    </location>
</feature>
<keyword evidence="3" id="KW-1185">Reference proteome</keyword>
<evidence type="ECO:0000313" key="3">
    <source>
        <dbReference type="Proteomes" id="UP000190989"/>
    </source>
</evidence>